<name>A0A857LRN2_9ACTN</name>
<sequence>MALAGCTTSGTPMAGPLTTTSTTTVTSTPADDYDDSYDDDSLDIETSYLPEPTTTTPKPTIPPARRTPRR</sequence>
<feature type="region of interest" description="Disordered" evidence="1">
    <location>
        <begin position="1"/>
        <end position="70"/>
    </location>
</feature>
<feature type="compositionally biased region" description="Polar residues" evidence="1">
    <location>
        <begin position="1"/>
        <end position="11"/>
    </location>
</feature>
<evidence type="ECO:0000256" key="1">
    <source>
        <dbReference type="SAM" id="MobiDB-lite"/>
    </source>
</evidence>
<accession>A0A857LRN2</accession>
<feature type="compositionally biased region" description="Acidic residues" evidence="1">
    <location>
        <begin position="31"/>
        <end position="43"/>
    </location>
</feature>
<evidence type="ECO:0000313" key="2">
    <source>
        <dbReference type="EMBL" id="QHN40949.1"/>
    </source>
</evidence>
<feature type="compositionally biased region" description="Low complexity" evidence="1">
    <location>
        <begin position="18"/>
        <end position="28"/>
    </location>
</feature>
<gene>
    <name evidence="2" type="ORF">GII30_18855</name>
</gene>
<proteinExistence type="predicted"/>
<dbReference type="RefSeq" id="WP_040514596.1">
    <property type="nucleotide sequence ID" value="NZ_CP045804.1"/>
</dbReference>
<protein>
    <submittedName>
        <fullName evidence="2">Uncharacterized protein</fullName>
    </submittedName>
</protein>
<reference evidence="2" key="1">
    <citation type="journal article" date="2021" name="Nat. Microbiol.">
        <title>Cocultivation of an ultrasmall environmental parasitic bacterium with lytic ability against bacteria associated with wastewater foams.</title>
        <authorList>
            <person name="Batinovic S."/>
            <person name="Rose J.J.A."/>
            <person name="Ratcliffe J."/>
            <person name="Seviour R.J."/>
            <person name="Petrovski S."/>
        </authorList>
    </citation>
    <scope>NUCLEOTIDE SEQUENCE</scope>
    <source>
        <strain evidence="2">CON44</strain>
    </source>
</reference>
<dbReference type="EMBL" id="CP045810">
    <property type="protein sequence ID" value="QHN40949.1"/>
    <property type="molecule type" value="Genomic_DNA"/>
</dbReference>
<dbReference type="AlphaFoldDB" id="A0A857LRN2"/>
<organism evidence="2">
    <name type="scientific">Gordonia amarae</name>
    <dbReference type="NCBI Taxonomy" id="36821"/>
    <lineage>
        <taxon>Bacteria</taxon>
        <taxon>Bacillati</taxon>
        <taxon>Actinomycetota</taxon>
        <taxon>Actinomycetes</taxon>
        <taxon>Mycobacteriales</taxon>
        <taxon>Gordoniaceae</taxon>
        <taxon>Gordonia</taxon>
    </lineage>
</organism>